<reference evidence="2" key="1">
    <citation type="journal article" date="2022" name="Int. J. Mol. Sci.">
        <title>Draft Genome of Tanacetum Coccineum: Genomic Comparison of Closely Related Tanacetum-Family Plants.</title>
        <authorList>
            <person name="Yamashiro T."/>
            <person name="Shiraishi A."/>
            <person name="Nakayama K."/>
            <person name="Satake H."/>
        </authorList>
    </citation>
    <scope>NUCLEOTIDE SEQUENCE</scope>
</reference>
<feature type="region of interest" description="Disordered" evidence="1">
    <location>
        <begin position="15"/>
        <end position="34"/>
    </location>
</feature>
<dbReference type="EMBL" id="BQNB010011447">
    <property type="protein sequence ID" value="GJS90694.1"/>
    <property type="molecule type" value="Genomic_DNA"/>
</dbReference>
<reference evidence="2" key="2">
    <citation type="submission" date="2022-01" db="EMBL/GenBank/DDBJ databases">
        <authorList>
            <person name="Yamashiro T."/>
            <person name="Shiraishi A."/>
            <person name="Satake H."/>
            <person name="Nakayama K."/>
        </authorList>
    </citation>
    <scope>NUCLEOTIDE SEQUENCE</scope>
</reference>
<protein>
    <recommendedName>
        <fullName evidence="4">Reverse transcriptase domain-containing protein</fullName>
    </recommendedName>
</protein>
<evidence type="ECO:0000313" key="2">
    <source>
        <dbReference type="EMBL" id="GJS90694.1"/>
    </source>
</evidence>
<evidence type="ECO:0008006" key="4">
    <source>
        <dbReference type="Google" id="ProtNLM"/>
    </source>
</evidence>
<sequence>MPVCNDSSTFDALSDHSEILSDSNNDVTSSDDDSYENIEYVSLEEVNKDQEEKEFDLEDIFQIQDVILREKLLNINRLIANIKSLKDNPTPDLVLKYSSSFPISVTDNDSFFENGSTTTYANNSLPEYDSFLFEVEYNQGGLTSVVISDNSNDPLLELPEFESFHFDLDPSFPRPPSEPPDVEISLIIGDRMNCENFDELHEVTVLTQGRK</sequence>
<evidence type="ECO:0000313" key="3">
    <source>
        <dbReference type="Proteomes" id="UP001151760"/>
    </source>
</evidence>
<dbReference type="Proteomes" id="UP001151760">
    <property type="component" value="Unassembled WGS sequence"/>
</dbReference>
<gene>
    <name evidence="2" type="ORF">Tco_0773330</name>
</gene>
<name>A0ABQ4ZKD4_9ASTR</name>
<evidence type="ECO:0000256" key="1">
    <source>
        <dbReference type="SAM" id="MobiDB-lite"/>
    </source>
</evidence>
<proteinExistence type="predicted"/>
<accession>A0ABQ4ZKD4</accession>
<comment type="caution">
    <text evidence="2">The sequence shown here is derived from an EMBL/GenBank/DDBJ whole genome shotgun (WGS) entry which is preliminary data.</text>
</comment>
<organism evidence="2 3">
    <name type="scientific">Tanacetum coccineum</name>
    <dbReference type="NCBI Taxonomy" id="301880"/>
    <lineage>
        <taxon>Eukaryota</taxon>
        <taxon>Viridiplantae</taxon>
        <taxon>Streptophyta</taxon>
        <taxon>Embryophyta</taxon>
        <taxon>Tracheophyta</taxon>
        <taxon>Spermatophyta</taxon>
        <taxon>Magnoliopsida</taxon>
        <taxon>eudicotyledons</taxon>
        <taxon>Gunneridae</taxon>
        <taxon>Pentapetalae</taxon>
        <taxon>asterids</taxon>
        <taxon>campanulids</taxon>
        <taxon>Asterales</taxon>
        <taxon>Asteraceae</taxon>
        <taxon>Asteroideae</taxon>
        <taxon>Anthemideae</taxon>
        <taxon>Anthemidinae</taxon>
        <taxon>Tanacetum</taxon>
    </lineage>
</organism>
<keyword evidence="3" id="KW-1185">Reference proteome</keyword>